<keyword evidence="4" id="KW-1185">Reference proteome</keyword>
<dbReference type="Proteomes" id="UP000198683">
    <property type="component" value="Unassembled WGS sequence"/>
</dbReference>
<dbReference type="EMBL" id="FNFB01000001">
    <property type="protein sequence ID" value="SDJ26202.1"/>
    <property type="molecule type" value="Genomic_DNA"/>
</dbReference>
<dbReference type="RefSeq" id="WP_090758628.1">
    <property type="nucleotide sequence ID" value="NZ_FNFB01000001.1"/>
</dbReference>
<protein>
    <submittedName>
        <fullName evidence="3">Uncharacterized protein</fullName>
    </submittedName>
</protein>
<sequence>MLTNPTPTGPTPTDPTPTGPDHRGLNDTGPAGPPASGDDGAGRRGRGLRIATVLAGVMQLAVAAILIGLPGGSPTLTLVPGPEDDPAADPVRRPQAALHARPTSSPVTSAPDLPTPDVPDEPSAGTSAVPSPSASPTTPGAVRGQGALPNRKGAFLPPDSVAPAAPSRSRTVPRAYVPPSAVHPWSGRTRRPMTEVTPRPAVPRSTLWPYQVPGQPARSDTTAG</sequence>
<name>A0A1G8SAF7_9ACTN</name>
<feature type="region of interest" description="Disordered" evidence="1">
    <location>
        <begin position="1"/>
        <end position="44"/>
    </location>
</feature>
<feature type="transmembrane region" description="Helical" evidence="2">
    <location>
        <begin position="50"/>
        <end position="69"/>
    </location>
</feature>
<feature type="compositionally biased region" description="Low complexity" evidence="1">
    <location>
        <begin position="122"/>
        <end position="142"/>
    </location>
</feature>
<evidence type="ECO:0000313" key="3">
    <source>
        <dbReference type="EMBL" id="SDJ26202.1"/>
    </source>
</evidence>
<evidence type="ECO:0000256" key="2">
    <source>
        <dbReference type="SAM" id="Phobius"/>
    </source>
</evidence>
<organism evidence="3 4">
    <name type="scientific">Nonomuraea maritima</name>
    <dbReference type="NCBI Taxonomy" id="683260"/>
    <lineage>
        <taxon>Bacteria</taxon>
        <taxon>Bacillati</taxon>
        <taxon>Actinomycetota</taxon>
        <taxon>Actinomycetes</taxon>
        <taxon>Streptosporangiales</taxon>
        <taxon>Streptosporangiaceae</taxon>
        <taxon>Nonomuraea</taxon>
    </lineage>
</organism>
<feature type="compositionally biased region" description="Pro residues" evidence="1">
    <location>
        <begin position="7"/>
        <end position="18"/>
    </location>
</feature>
<keyword evidence="2" id="KW-0472">Membrane</keyword>
<keyword evidence="2" id="KW-0812">Transmembrane</keyword>
<dbReference type="STRING" id="683260.SAMN05421874_101236"/>
<keyword evidence="2" id="KW-1133">Transmembrane helix</keyword>
<gene>
    <name evidence="3" type="ORF">SAMN05421874_101236</name>
</gene>
<evidence type="ECO:0000313" key="4">
    <source>
        <dbReference type="Proteomes" id="UP000198683"/>
    </source>
</evidence>
<evidence type="ECO:0000256" key="1">
    <source>
        <dbReference type="SAM" id="MobiDB-lite"/>
    </source>
</evidence>
<reference evidence="3 4" key="1">
    <citation type="submission" date="2016-10" db="EMBL/GenBank/DDBJ databases">
        <authorList>
            <person name="de Groot N.N."/>
        </authorList>
    </citation>
    <scope>NUCLEOTIDE SEQUENCE [LARGE SCALE GENOMIC DNA]</scope>
    <source>
        <strain evidence="3 4">CGMCC 4.5681</strain>
    </source>
</reference>
<feature type="region of interest" description="Disordered" evidence="1">
    <location>
        <begin position="73"/>
        <end position="224"/>
    </location>
</feature>
<dbReference type="AlphaFoldDB" id="A0A1G8SAF7"/>
<proteinExistence type="predicted"/>
<feature type="compositionally biased region" description="Low complexity" evidence="1">
    <location>
        <begin position="27"/>
        <end position="38"/>
    </location>
</feature>
<accession>A0A1G8SAF7</accession>